<evidence type="ECO:0000256" key="1">
    <source>
        <dbReference type="ARBA" id="ARBA00010617"/>
    </source>
</evidence>
<keyword evidence="2" id="KW-0812">Transmembrane</keyword>
<dbReference type="EC" id="1.14.14.1" evidence="3"/>
<feature type="transmembrane region" description="Helical" evidence="2">
    <location>
        <begin position="6"/>
        <end position="28"/>
    </location>
</feature>
<dbReference type="InterPro" id="IPR002401">
    <property type="entry name" value="Cyt_P450_E_grp-I"/>
</dbReference>
<comment type="caution">
    <text evidence="3">The sequence shown here is derived from an EMBL/GenBank/DDBJ whole genome shotgun (WGS) entry which is preliminary data.</text>
</comment>
<dbReference type="InterPro" id="IPR036396">
    <property type="entry name" value="Cyt_P450_sf"/>
</dbReference>
<evidence type="ECO:0000256" key="2">
    <source>
        <dbReference type="SAM" id="Phobius"/>
    </source>
</evidence>
<dbReference type="GO" id="GO:0005506">
    <property type="term" value="F:iron ion binding"/>
    <property type="evidence" value="ECO:0007669"/>
    <property type="project" value="InterPro"/>
</dbReference>
<comment type="similarity">
    <text evidence="1">Belongs to the cytochrome P450 family.</text>
</comment>
<dbReference type="InterPro" id="IPR001128">
    <property type="entry name" value="Cyt_P450"/>
</dbReference>
<keyword evidence="2" id="KW-1133">Transmembrane helix</keyword>
<name>A0A8S3TCF2_MYTED</name>
<dbReference type="AlphaFoldDB" id="A0A8S3TCF2"/>
<dbReference type="PRINTS" id="PR00463">
    <property type="entry name" value="EP450I"/>
</dbReference>
<dbReference type="InterPro" id="IPR050196">
    <property type="entry name" value="Cytochrome_P450_Monoox"/>
</dbReference>
<evidence type="ECO:0000313" key="3">
    <source>
        <dbReference type="EMBL" id="CAG2228047.1"/>
    </source>
</evidence>
<dbReference type="GO" id="GO:0020037">
    <property type="term" value="F:heme binding"/>
    <property type="evidence" value="ECO:0007669"/>
    <property type="project" value="InterPro"/>
</dbReference>
<dbReference type="Proteomes" id="UP000683360">
    <property type="component" value="Unassembled WGS sequence"/>
</dbReference>
<gene>
    <name evidence="3" type="ORF">MEDL_41012</name>
</gene>
<dbReference type="PANTHER" id="PTHR24291">
    <property type="entry name" value="CYTOCHROME P450 FAMILY 4"/>
    <property type="match status" value="1"/>
</dbReference>
<dbReference type="Pfam" id="PF00067">
    <property type="entry name" value="p450"/>
    <property type="match status" value="2"/>
</dbReference>
<dbReference type="Gene3D" id="1.10.630.10">
    <property type="entry name" value="Cytochrome P450"/>
    <property type="match status" value="2"/>
</dbReference>
<proteinExistence type="inferred from homology"/>
<keyword evidence="4" id="KW-1185">Reference proteome</keyword>
<reference evidence="3" key="1">
    <citation type="submission" date="2021-03" db="EMBL/GenBank/DDBJ databases">
        <authorList>
            <person name="Bekaert M."/>
        </authorList>
    </citation>
    <scope>NUCLEOTIDE SEQUENCE</scope>
</reference>
<organism evidence="3 4">
    <name type="scientific">Mytilus edulis</name>
    <name type="common">Blue mussel</name>
    <dbReference type="NCBI Taxonomy" id="6550"/>
    <lineage>
        <taxon>Eukaryota</taxon>
        <taxon>Metazoa</taxon>
        <taxon>Spiralia</taxon>
        <taxon>Lophotrochozoa</taxon>
        <taxon>Mollusca</taxon>
        <taxon>Bivalvia</taxon>
        <taxon>Autobranchia</taxon>
        <taxon>Pteriomorphia</taxon>
        <taxon>Mytilida</taxon>
        <taxon>Mytiloidea</taxon>
        <taxon>Mytilidae</taxon>
        <taxon>Mytilinae</taxon>
        <taxon>Mytilus</taxon>
    </lineage>
</organism>
<evidence type="ECO:0000313" key="4">
    <source>
        <dbReference type="Proteomes" id="UP000683360"/>
    </source>
</evidence>
<protein>
    <submittedName>
        <fullName evidence="3">CYP4B1</fullName>
        <ecNumber evidence="3">1.14.14.1</ecNumber>
    </submittedName>
</protein>
<sequence length="790" mass="90469">MSAVLMSVVIGVIGLVLFYITQKIITFLKWHRRMKKILSHFPGPKPHWFFGNALQIGTFHDFVTRMHKKYVENLHTKGYSFWVFTVQPVVFLTHPDTIKVIMKSNAPKAKGNIGYSFMIPWIGDSLLVTHGSKWERNRRLLTPAFHFSVLNGYFKIYNDVADTLLEKLSNGSKSGQYIEVYQNSALAVLDSLMQCSLSYKGNIQSVGESHPYVKAVKRLVELVMARNLNLLFYPEWLYRLSPSGQEFFTLCDYVHQFAKDIIEKRKQELMNNVSIIKKRQMDFLDILLTAKDDNGQGLTDEEIRSEVDTFMFAGHETTASVLSWSIYALGKYKHIQDKVYREVKKVIGDKQHIDGQVEYTQVQEVMRQYTPVPLIARTLEKPTVVNGVELPEGILTILGIHSGHHHPDVWEDPCQNSGETHCSQWCRTSRGILTILGIHSGHHHPDVWEYPWVGTLNIDSRNTQWPSSSRCVGRSMGIHSGHHHPDVWEDPWVGTLNIDSRIHSGHHHPDVWEDPWVGTLNIDSRNTQWTSSPRCVGRSMGIHSGHHHPDVWEDPWVGTLNIDSRNTQWTSSPRCVGRSMGIHSGHHHPDVWEDPWVGTLNIDSRNTQWSSSPRCVGRSMGIHSGHHHPDVWEDPWVGTLNIDSRNTQWTSSPRCVGRSMVGTLNIDSRNTQWTSSPRCVGRSMGIHSGHRHPDVWEDPWEFKPERFEGSIQRDMDPYSFTPFSAGPSCSVYFGRNCIGQSFAQSEEKVLIARIINRFEISLDPDHKVEPFIEFVMRAKNGIMVSFKDRS</sequence>
<dbReference type="PANTHER" id="PTHR24291:SF201">
    <property type="entry name" value="CYTOCHROME P450, FAMILY 4, SUBFAMILY B, POLYPEPTIDE 7"/>
    <property type="match status" value="1"/>
</dbReference>
<dbReference type="SUPFAM" id="SSF48264">
    <property type="entry name" value="Cytochrome P450"/>
    <property type="match status" value="2"/>
</dbReference>
<dbReference type="OrthoDB" id="1470350at2759"/>
<keyword evidence="2" id="KW-0472">Membrane</keyword>
<dbReference type="EMBL" id="CAJPWZ010001986">
    <property type="protein sequence ID" value="CAG2228047.1"/>
    <property type="molecule type" value="Genomic_DNA"/>
</dbReference>
<dbReference type="GO" id="GO:0016712">
    <property type="term" value="F:oxidoreductase activity, acting on paired donors, with incorporation or reduction of molecular oxygen, reduced flavin or flavoprotein as one donor, and incorporation of one atom of oxygen"/>
    <property type="evidence" value="ECO:0007669"/>
    <property type="project" value="UniProtKB-EC"/>
</dbReference>
<accession>A0A8S3TCF2</accession>
<keyword evidence="3" id="KW-0560">Oxidoreductase</keyword>